<sequence>MDLTEFDLLLTDGGRELLGELGALPDPVDPLTASARLRARFPAGLVTTALTQDRLRRRAAAKFGERAGSMYFTEAGYEQSTRRSVARLRAERFTAAGVRRVADLCCGIGGDALVLAEAGIEVLAVDRDPVTCAVLRANAAVLGLEGLIRVECADVEAVSLDGCDAVFLDPARRGERGRVFDPGAYSPPWSFAVGLAGRLPAAGFKVAPGIPHEAIPGGAEAEWVSDGGDVKEAGIYFGALRTAERRATLLPGPHTLVSAGEPDPESGEVGQYLYEPDGAVIRARLIGELAETLDGRTLDPTIAYLTADRYAPTPYAAAYEVTDVLPFTVKKLRALVAERGYGTLNIKKRGADIDPAALRKQLRPAGPRANAATIIVTRHLGRHVALVAREMPTEKPSAAGC</sequence>
<reference evidence="2" key="1">
    <citation type="submission" date="2021-04" db="EMBL/GenBank/DDBJ databases">
        <title>Genome based classification of Actinospica acidithermotolerans sp. nov., an actinobacterium isolated from an Indonesian hot spring.</title>
        <authorList>
            <person name="Kusuma A.B."/>
            <person name="Putra K.E."/>
            <person name="Nafisah S."/>
            <person name="Loh J."/>
            <person name="Nouioui I."/>
            <person name="Goodfellow M."/>
        </authorList>
    </citation>
    <scope>NUCLEOTIDE SEQUENCE</scope>
    <source>
        <strain evidence="2">MGRD01-02</strain>
    </source>
</reference>
<dbReference type="SUPFAM" id="SSF53335">
    <property type="entry name" value="S-adenosyl-L-methionine-dependent methyltransferases"/>
    <property type="match status" value="1"/>
</dbReference>
<keyword evidence="3" id="KW-1185">Reference proteome</keyword>
<dbReference type="GO" id="GO:0008168">
    <property type="term" value="F:methyltransferase activity"/>
    <property type="evidence" value="ECO:0007669"/>
    <property type="project" value="InterPro"/>
</dbReference>
<dbReference type="InterPro" id="IPR029063">
    <property type="entry name" value="SAM-dependent_MTases_sf"/>
</dbReference>
<dbReference type="GO" id="GO:0036261">
    <property type="term" value="P:7-methylguanosine cap hypermethylation"/>
    <property type="evidence" value="ECO:0007669"/>
    <property type="project" value="InterPro"/>
</dbReference>
<dbReference type="EMBL" id="JAGSOH010000005">
    <property type="protein sequence ID" value="MBR7825308.1"/>
    <property type="molecule type" value="Genomic_DNA"/>
</dbReference>
<feature type="domain" description="THUMP-like" evidence="1">
    <location>
        <begin position="317"/>
        <end position="389"/>
    </location>
</feature>
<dbReference type="InterPro" id="IPR041497">
    <property type="entry name" value="Thump-like"/>
</dbReference>
<evidence type="ECO:0000313" key="2">
    <source>
        <dbReference type="EMBL" id="MBR7825308.1"/>
    </source>
</evidence>
<evidence type="ECO:0000259" key="1">
    <source>
        <dbReference type="Pfam" id="PF18096"/>
    </source>
</evidence>
<dbReference type="Pfam" id="PF09445">
    <property type="entry name" value="Methyltransf_15"/>
    <property type="match status" value="1"/>
</dbReference>
<dbReference type="AlphaFoldDB" id="A0A941E7E4"/>
<gene>
    <name evidence="2" type="ORF">KDK95_03240</name>
</gene>
<evidence type="ECO:0000313" key="3">
    <source>
        <dbReference type="Proteomes" id="UP000676325"/>
    </source>
</evidence>
<dbReference type="Proteomes" id="UP000676325">
    <property type="component" value="Unassembled WGS sequence"/>
</dbReference>
<dbReference type="CDD" id="cd02440">
    <property type="entry name" value="AdoMet_MTases"/>
    <property type="match status" value="1"/>
</dbReference>
<dbReference type="PANTHER" id="PTHR14741:SF32">
    <property type="entry name" value="TRIMETHYLGUANOSINE SYNTHASE"/>
    <property type="match status" value="1"/>
</dbReference>
<accession>A0A941E7E4</accession>
<dbReference type="RefSeq" id="WP_212516467.1">
    <property type="nucleotide sequence ID" value="NZ_JAGSOH010000005.1"/>
</dbReference>
<dbReference type="Pfam" id="PF18096">
    <property type="entry name" value="Thump_like"/>
    <property type="match status" value="1"/>
</dbReference>
<dbReference type="PANTHER" id="PTHR14741">
    <property type="entry name" value="S-ADENOSYLMETHIONINE-DEPENDENT METHYLTRANSFERASE RELATED"/>
    <property type="match status" value="1"/>
</dbReference>
<proteinExistence type="predicted"/>
<dbReference type="InterPro" id="IPR019012">
    <property type="entry name" value="RNA_cap_Gua-N2-MeTrfase"/>
</dbReference>
<comment type="caution">
    <text evidence="2">The sequence shown here is derived from an EMBL/GenBank/DDBJ whole genome shotgun (WGS) entry which is preliminary data.</text>
</comment>
<name>A0A941E7E4_9ACTN</name>
<protein>
    <recommendedName>
        <fullName evidence="1">THUMP-like domain-containing protein</fullName>
    </recommendedName>
</protein>
<organism evidence="2 3">
    <name type="scientific">Actinospica acidithermotolerans</name>
    <dbReference type="NCBI Taxonomy" id="2828514"/>
    <lineage>
        <taxon>Bacteria</taxon>
        <taxon>Bacillati</taxon>
        <taxon>Actinomycetota</taxon>
        <taxon>Actinomycetes</taxon>
        <taxon>Catenulisporales</taxon>
        <taxon>Actinospicaceae</taxon>
        <taxon>Actinospica</taxon>
    </lineage>
</organism>
<dbReference type="Gene3D" id="3.40.50.150">
    <property type="entry name" value="Vaccinia Virus protein VP39"/>
    <property type="match status" value="1"/>
</dbReference>